<sequence>MGLLRKLLCVPVTAPFSGALWVTAQLAQAAEAEFYDPVRIRREIEALARAVDRGDLDEASYDAEEEVLMARLAEAARRGAP</sequence>
<dbReference type="Pfam" id="PF05120">
    <property type="entry name" value="GvpG"/>
    <property type="match status" value="1"/>
</dbReference>
<organism evidence="1 2">
    <name type="scientific">Alloyangia pacifica</name>
    <dbReference type="NCBI Taxonomy" id="311180"/>
    <lineage>
        <taxon>Bacteria</taxon>
        <taxon>Pseudomonadati</taxon>
        <taxon>Pseudomonadota</taxon>
        <taxon>Alphaproteobacteria</taxon>
        <taxon>Rhodobacterales</taxon>
        <taxon>Roseobacteraceae</taxon>
        <taxon>Alloyangia</taxon>
    </lineage>
</organism>
<accession>A0A2U8HCT5</accession>
<dbReference type="OrthoDB" id="7872031at2"/>
<proteinExistence type="predicted"/>
<evidence type="ECO:0000313" key="2">
    <source>
        <dbReference type="Proteomes" id="UP000244915"/>
    </source>
</evidence>
<reference evidence="1 2" key="1">
    <citation type="submission" date="2017-06" db="EMBL/GenBank/DDBJ databases">
        <title>Yangia sp. YSBP01 complete genome sequence.</title>
        <authorList>
            <person name="Woo J.-H."/>
            <person name="Kim H.-S."/>
        </authorList>
    </citation>
    <scope>NUCLEOTIDE SEQUENCE [LARGE SCALE GENOMIC DNA]</scope>
    <source>
        <strain evidence="1 2">YSBP01</strain>
    </source>
</reference>
<dbReference type="RefSeq" id="WP_108965961.1">
    <property type="nucleotide sequence ID" value="NZ_CP022189.1"/>
</dbReference>
<dbReference type="EMBL" id="CP022189">
    <property type="protein sequence ID" value="AWI83737.1"/>
    <property type="molecule type" value="Genomic_DNA"/>
</dbReference>
<dbReference type="InterPro" id="IPR007804">
    <property type="entry name" value="GvpG"/>
</dbReference>
<dbReference type="KEGG" id="ypac:CEW88_08640"/>
<protein>
    <submittedName>
        <fullName evidence="1">Gas vesicle protein</fullName>
    </submittedName>
</protein>
<name>A0A2U8HCT5_9RHOB</name>
<dbReference type="AlphaFoldDB" id="A0A2U8HCT5"/>
<gene>
    <name evidence="1" type="ORF">CEW88_08640</name>
</gene>
<dbReference type="Proteomes" id="UP000244915">
    <property type="component" value="Chromosome 1"/>
</dbReference>
<evidence type="ECO:0000313" key="1">
    <source>
        <dbReference type="EMBL" id="AWI83737.1"/>
    </source>
</evidence>